<keyword evidence="2" id="KW-1133">Transmembrane helix</keyword>
<evidence type="ECO:0000256" key="2">
    <source>
        <dbReference type="SAM" id="Phobius"/>
    </source>
</evidence>
<proteinExistence type="predicted"/>
<evidence type="ECO:0000313" key="3">
    <source>
        <dbReference type="EMBL" id="OAG29252.1"/>
    </source>
</evidence>
<feature type="transmembrane region" description="Helical" evidence="2">
    <location>
        <begin position="20"/>
        <end position="39"/>
    </location>
</feature>
<accession>A0A177EDL2</accession>
<reference evidence="3 4" key="1">
    <citation type="submission" date="2016-02" db="EMBL/GenBank/DDBJ databases">
        <title>Discovery of a natural microsporidian pathogen with a broad tissue tropism in Caenorhabditis elegans.</title>
        <authorList>
            <person name="Luallen R.J."/>
            <person name="Reinke A.W."/>
            <person name="Tong L."/>
            <person name="Botts M.R."/>
            <person name="Felix M.-A."/>
            <person name="Troemel E.R."/>
        </authorList>
    </citation>
    <scope>NUCLEOTIDE SEQUENCE [LARGE SCALE GENOMIC DNA]</scope>
    <source>
        <strain evidence="3 4">JUm2807</strain>
    </source>
</reference>
<dbReference type="RefSeq" id="XP_067543931.1">
    <property type="nucleotide sequence ID" value="XM_067688743.1"/>
</dbReference>
<dbReference type="GeneID" id="93647675"/>
<keyword evidence="2" id="KW-0812">Transmembrane</keyword>
<protein>
    <submittedName>
        <fullName evidence="3">Uncharacterized protein</fullName>
    </submittedName>
</protein>
<evidence type="ECO:0000256" key="1">
    <source>
        <dbReference type="SAM" id="MobiDB-lite"/>
    </source>
</evidence>
<keyword evidence="4" id="KW-1185">Reference proteome</keyword>
<dbReference type="AlphaFoldDB" id="A0A177EDL2"/>
<organism evidence="3 4">
    <name type="scientific">Nematocida displodere</name>
    <dbReference type="NCBI Taxonomy" id="1805483"/>
    <lineage>
        <taxon>Eukaryota</taxon>
        <taxon>Fungi</taxon>
        <taxon>Fungi incertae sedis</taxon>
        <taxon>Microsporidia</taxon>
        <taxon>Nematocida</taxon>
    </lineage>
</organism>
<keyword evidence="2" id="KW-0472">Membrane</keyword>
<evidence type="ECO:0000313" key="4">
    <source>
        <dbReference type="Proteomes" id="UP000185944"/>
    </source>
</evidence>
<gene>
    <name evidence="3" type="ORF">NEDG_01325</name>
</gene>
<comment type="caution">
    <text evidence="3">The sequence shown here is derived from an EMBL/GenBank/DDBJ whole genome shotgun (WGS) entry which is preliminary data.</text>
</comment>
<sequence>MWELRESMASSKIKTRDMVILACIVFICGGFVYYYSILYSQSVEDDLLRKVPKKHPASFPLDIHPAKPFSAPKTTQSVKTGRGLPETVPSTGHKPATRPLSRPHTRPKKEYPGLSEALCRAKRETYVSKLKQRSKHAPLLPDAKAAKTNTASPRTSRRAQ</sequence>
<dbReference type="EMBL" id="LTDL01000041">
    <property type="protein sequence ID" value="OAG29252.1"/>
    <property type="molecule type" value="Genomic_DNA"/>
</dbReference>
<dbReference type="Proteomes" id="UP000185944">
    <property type="component" value="Unassembled WGS sequence"/>
</dbReference>
<name>A0A177EDL2_9MICR</name>
<dbReference type="VEuPathDB" id="MicrosporidiaDB:NEDG_01325"/>
<feature type="region of interest" description="Disordered" evidence="1">
    <location>
        <begin position="62"/>
        <end position="160"/>
    </location>
</feature>